<name>A0A7W6MY22_9BACT</name>
<dbReference type="RefSeq" id="WP_124315975.1">
    <property type="nucleotide sequence ID" value="NZ_AP028155.1"/>
</dbReference>
<organism evidence="2 3">
    <name type="scientific">Butyricimonas faecihominis</name>
    <dbReference type="NCBI Taxonomy" id="1472416"/>
    <lineage>
        <taxon>Bacteria</taxon>
        <taxon>Pseudomonadati</taxon>
        <taxon>Bacteroidota</taxon>
        <taxon>Bacteroidia</taxon>
        <taxon>Bacteroidales</taxon>
        <taxon>Odoribacteraceae</taxon>
        <taxon>Butyricimonas</taxon>
    </lineage>
</organism>
<keyword evidence="1" id="KW-0732">Signal</keyword>
<sequence length="389" mass="42869">MVKLKILFVCVMMMSLFVRGVAQQAVSRRICDTIHYEFIHDKIIIPVTVNGVTVKYIVDTGGTTGTIREAAVEMKAVAAGGDLGVSDMNGNRVSYQEAILSNVQLSPNYKLAEIKSLIFPQNGFFKELGVVGLLGSDAFGQAVLTFDACEQIMIINYPYRPSGLKITEGVPMVGGVPQPFVDVDFGGVKKPVMFDTGADGLLHLFYNDYEALKEMKSTHSLEKAFGINALGIGGLNMDNAKEIVKVRFDEVNFLGKKFTNFESVTTRSGSSIMGVDMLKYGKVVIDYIRGRFYFFPYEDRVEDGQGKQELWNVGILPVKGHFEVTLVWDSLKDEVALGDQVIRINGKDLSELGQSQLEVDALLNAVEGNSTEIVVLKDGKEKKVKITKF</sequence>
<dbReference type="InterPro" id="IPR021109">
    <property type="entry name" value="Peptidase_aspartic_dom_sf"/>
</dbReference>
<accession>A0A7W6MY22</accession>
<dbReference type="GeneID" id="93099396"/>
<evidence type="ECO:0000313" key="2">
    <source>
        <dbReference type="EMBL" id="MBB4025387.1"/>
    </source>
</evidence>
<evidence type="ECO:0000256" key="1">
    <source>
        <dbReference type="SAM" id="SignalP"/>
    </source>
</evidence>
<dbReference type="AlphaFoldDB" id="A0A7W6MY22"/>
<dbReference type="Proteomes" id="UP000546007">
    <property type="component" value="Unassembled WGS sequence"/>
</dbReference>
<protein>
    <submittedName>
        <fullName evidence="2">Putative aspartyl protease</fullName>
    </submittedName>
</protein>
<gene>
    <name evidence="2" type="ORF">GGR14_001159</name>
</gene>
<dbReference type="EMBL" id="JACIES010000002">
    <property type="protein sequence ID" value="MBB4025387.1"/>
    <property type="molecule type" value="Genomic_DNA"/>
</dbReference>
<dbReference type="OrthoDB" id="5580718at2"/>
<reference evidence="2 3" key="1">
    <citation type="submission" date="2020-08" db="EMBL/GenBank/DDBJ databases">
        <title>Genomic Encyclopedia of Type Strains, Phase IV (KMG-IV): sequencing the most valuable type-strain genomes for metagenomic binning, comparative biology and taxonomic classification.</title>
        <authorList>
            <person name="Goeker M."/>
        </authorList>
    </citation>
    <scope>NUCLEOTIDE SEQUENCE [LARGE SCALE GENOMIC DNA]</scope>
    <source>
        <strain evidence="2 3">DSM 105721</strain>
    </source>
</reference>
<evidence type="ECO:0000313" key="3">
    <source>
        <dbReference type="Proteomes" id="UP000546007"/>
    </source>
</evidence>
<dbReference type="GO" id="GO:0006508">
    <property type="term" value="P:proteolysis"/>
    <property type="evidence" value="ECO:0007669"/>
    <property type="project" value="UniProtKB-KW"/>
</dbReference>
<keyword evidence="2" id="KW-0378">Hydrolase</keyword>
<feature type="chain" id="PRO_5031071013" evidence="1">
    <location>
        <begin position="25"/>
        <end position="389"/>
    </location>
</feature>
<dbReference type="GO" id="GO:0008233">
    <property type="term" value="F:peptidase activity"/>
    <property type="evidence" value="ECO:0007669"/>
    <property type="project" value="UniProtKB-KW"/>
</dbReference>
<comment type="caution">
    <text evidence="2">The sequence shown here is derived from an EMBL/GenBank/DDBJ whole genome shotgun (WGS) entry which is preliminary data.</text>
</comment>
<keyword evidence="3" id="KW-1185">Reference proteome</keyword>
<proteinExistence type="predicted"/>
<dbReference type="Gene3D" id="2.40.70.10">
    <property type="entry name" value="Acid Proteases"/>
    <property type="match status" value="2"/>
</dbReference>
<dbReference type="Pfam" id="PF13650">
    <property type="entry name" value="Asp_protease_2"/>
    <property type="match status" value="1"/>
</dbReference>
<keyword evidence="2" id="KW-0645">Protease</keyword>
<feature type="signal peptide" evidence="1">
    <location>
        <begin position="1"/>
        <end position="24"/>
    </location>
</feature>